<proteinExistence type="predicted"/>
<dbReference type="InterPro" id="IPR036582">
    <property type="entry name" value="Mao_N_sf"/>
</dbReference>
<comment type="caution">
    <text evidence="2">The sequence shown here is derived from an EMBL/GenBank/DDBJ whole genome shotgun (WGS) entry which is preliminary data.</text>
</comment>
<feature type="domain" description="Copper amine oxidase-like N-terminal" evidence="1">
    <location>
        <begin position="27"/>
        <end position="81"/>
    </location>
</feature>
<protein>
    <submittedName>
        <fullName evidence="2">Copper amine oxidase N-terminal domain-containing protein</fullName>
    </submittedName>
</protein>
<dbReference type="EMBL" id="JAOQIO010000071">
    <property type="protein sequence ID" value="MCU6793979.1"/>
    <property type="molecule type" value="Genomic_DNA"/>
</dbReference>
<reference evidence="2 3" key="1">
    <citation type="submission" date="2022-09" db="EMBL/GenBank/DDBJ databases">
        <authorList>
            <person name="Han X.L."/>
            <person name="Wang Q."/>
            <person name="Lu T."/>
        </authorList>
    </citation>
    <scope>NUCLEOTIDE SEQUENCE [LARGE SCALE GENOMIC DNA]</scope>
    <source>
        <strain evidence="2 3">WQ 127069</strain>
    </source>
</reference>
<evidence type="ECO:0000313" key="3">
    <source>
        <dbReference type="Proteomes" id="UP001652445"/>
    </source>
</evidence>
<name>A0ABT2UH72_9BACL</name>
<sequence>MKKFGLGFICGLFLALPSLVFGENAFNVVISQSKLLINGQINQSEMSLFNFQGSTYVPLRFITEKMGAAVGYNELTNSISILAENHKQLVSDENYPNLHLGNLEVSKGEVTTIKGQILIDSDLSKNLVDDFGLIFKLVFYDSQNKIIGHVSKYENSAEKGKGKVGDVIPIVIQEKLNTDISNYSYVKLTVDYLGLPIVRGDEQPNLILTIGNQVVPTVESSNCWKSCKDFVPVKELTNNLAPITVEAGSELKIHFEYEPAPHRLLYKRDDIDNYIEIINNTINLPTSKGKYIYSLKGLWNLNQNINIADAGYAFVIEIK</sequence>
<accession>A0ABT2UH72</accession>
<evidence type="ECO:0000313" key="2">
    <source>
        <dbReference type="EMBL" id="MCU6793979.1"/>
    </source>
</evidence>
<dbReference type="Pfam" id="PF07833">
    <property type="entry name" value="Cu_amine_oxidN1"/>
    <property type="match status" value="1"/>
</dbReference>
<dbReference type="SUPFAM" id="SSF55383">
    <property type="entry name" value="Copper amine oxidase, domain N"/>
    <property type="match status" value="1"/>
</dbReference>
<gene>
    <name evidence="2" type="ORF">OB236_17895</name>
</gene>
<keyword evidence="3" id="KW-1185">Reference proteome</keyword>
<dbReference type="RefSeq" id="WP_262685208.1">
    <property type="nucleotide sequence ID" value="NZ_JAOQIO010000071.1"/>
</dbReference>
<dbReference type="Proteomes" id="UP001652445">
    <property type="component" value="Unassembled WGS sequence"/>
</dbReference>
<organism evidence="2 3">
    <name type="scientific">Paenibacillus baimaensis</name>
    <dbReference type="NCBI Taxonomy" id="2982185"/>
    <lineage>
        <taxon>Bacteria</taxon>
        <taxon>Bacillati</taxon>
        <taxon>Bacillota</taxon>
        <taxon>Bacilli</taxon>
        <taxon>Bacillales</taxon>
        <taxon>Paenibacillaceae</taxon>
        <taxon>Paenibacillus</taxon>
    </lineage>
</organism>
<evidence type="ECO:0000259" key="1">
    <source>
        <dbReference type="Pfam" id="PF07833"/>
    </source>
</evidence>
<dbReference type="InterPro" id="IPR012854">
    <property type="entry name" value="Cu_amine_oxidase-like_N"/>
</dbReference>